<keyword evidence="5 25" id="KW-0349">Heme</keyword>
<accession>A0A226EXK5</accession>
<evidence type="ECO:0000256" key="13">
    <source>
        <dbReference type="ARBA" id="ARBA00047379"/>
    </source>
</evidence>
<dbReference type="GO" id="GO:0008398">
    <property type="term" value="F:sterol 14-demethylase activity"/>
    <property type="evidence" value="ECO:0007669"/>
    <property type="project" value="UniProtKB-EC"/>
</dbReference>
<evidence type="ECO:0000313" key="28">
    <source>
        <dbReference type="Proteomes" id="UP000198287"/>
    </source>
</evidence>
<reference evidence="27 28" key="1">
    <citation type="submission" date="2015-12" db="EMBL/GenBank/DDBJ databases">
        <title>The genome of Folsomia candida.</title>
        <authorList>
            <person name="Faddeeva A."/>
            <person name="Derks M.F."/>
            <person name="Anvar Y."/>
            <person name="Smit S."/>
            <person name="Van Straalen N."/>
            <person name="Roelofs D."/>
        </authorList>
    </citation>
    <scope>NUCLEOTIDE SEQUENCE [LARGE SCALE GENOMIC DNA]</scope>
    <source>
        <strain evidence="27 28">VU population</strain>
        <tissue evidence="27">Whole body</tissue>
    </source>
</reference>
<evidence type="ECO:0000256" key="11">
    <source>
        <dbReference type="ARBA" id="ARBA00038974"/>
    </source>
</evidence>
<evidence type="ECO:0000256" key="22">
    <source>
        <dbReference type="ARBA" id="ARBA00048866"/>
    </source>
</evidence>
<evidence type="ECO:0000256" key="26">
    <source>
        <dbReference type="RuleBase" id="RU000461"/>
    </source>
</evidence>
<sequence>MVAKYALQYFLRDCNNNFTGRVPRVRHCLPLLGHGIQMSGNVMDFLSECYKKYGKIFRIKIFGYSVTVLCDRKLVAELFKASESEMSGFENLRKLFFAEIFFPTSSHYERFVQLTKTIVSGNLSNFLAEIEGEAAIWVENLNIKVKTGEKIDIYEECSRFVTSTSARCLTGQVISKPCLDALQSFSKLLNQAVLLSYLLPKWALRLLYKARLMRLMDKVANQICHDIESHRMDDQLQKSMFLRTAVDLMDDATGKCISVQEVKSLYVHLLYSSSINTALMLSNTLLEMATQPSLWEQIFEQTAPFLREEQIGTIGRDVKCENVIIKNKLLHATIMESARINTQIISIGRSPGSKTSLGSFYLGDADFVGVCGGLLQCHKDLARDLYQDPEIFNPSRFLYGSIETMSPFGITAWGGGIHYCPGKKFALYEIKIGIAHFVNAFVLKERHVPDGSRRANHYLIQPIVQKLLDVEISSRP</sequence>
<dbReference type="AlphaFoldDB" id="A0A226EXK5"/>
<comment type="cofactor">
    <cofactor evidence="25">
        <name>heme</name>
        <dbReference type="ChEBI" id="CHEBI:30413"/>
    </cofactor>
</comment>
<evidence type="ECO:0000256" key="15">
    <source>
        <dbReference type="ARBA" id="ARBA00047670"/>
    </source>
</evidence>
<feature type="binding site" description="axial binding residue" evidence="25">
    <location>
        <position position="420"/>
    </location>
    <ligand>
        <name>heme</name>
        <dbReference type="ChEBI" id="CHEBI:30413"/>
    </ligand>
    <ligandPart>
        <name>Fe</name>
        <dbReference type="ChEBI" id="CHEBI:18248"/>
    </ligandPart>
</feature>
<dbReference type="InterPro" id="IPR002403">
    <property type="entry name" value="Cyt_P450_E_grp-IV"/>
</dbReference>
<dbReference type="CDD" id="cd00302">
    <property type="entry name" value="cytochrome_P450"/>
    <property type="match status" value="1"/>
</dbReference>
<proteinExistence type="inferred from homology"/>
<comment type="catalytic activity">
    <reaction evidence="16">
        <text>a 14alpha-methyl steroid + 3 reduced [NADPH--hemoprotein reductase] + 3 O2 = a Delta(14) steroid + formate + 3 oxidized [NADPH--hemoprotein reductase] + 4 H2O + 4 H(+)</text>
        <dbReference type="Rhea" id="RHEA:54028"/>
        <dbReference type="Rhea" id="RHEA-COMP:11964"/>
        <dbReference type="Rhea" id="RHEA-COMP:11965"/>
        <dbReference type="ChEBI" id="CHEBI:15377"/>
        <dbReference type="ChEBI" id="CHEBI:15378"/>
        <dbReference type="ChEBI" id="CHEBI:15379"/>
        <dbReference type="ChEBI" id="CHEBI:15740"/>
        <dbReference type="ChEBI" id="CHEBI:57618"/>
        <dbReference type="ChEBI" id="CHEBI:58210"/>
        <dbReference type="ChEBI" id="CHEBI:138029"/>
        <dbReference type="ChEBI" id="CHEBI:138031"/>
        <dbReference type="EC" id="1.14.14.154"/>
    </reaction>
    <physiologicalReaction direction="left-to-right" evidence="16">
        <dbReference type="Rhea" id="RHEA:54029"/>
    </physiologicalReaction>
</comment>
<dbReference type="PANTHER" id="PTHR24304:SF2">
    <property type="entry name" value="24-HYDROXYCHOLESTEROL 7-ALPHA-HYDROXYLASE"/>
    <property type="match status" value="1"/>
</dbReference>
<comment type="catalytic activity">
    <reaction evidence="22">
        <text>a 14alpha-methyl steroid + reduced [NADPH--hemoprotein reductase] + O2 = a 14alpha-hydroxymethyl steroid + oxidized [NADPH--hemoprotein reductase] + H2O + H(+)</text>
        <dbReference type="Rhea" id="RHEA:68060"/>
        <dbReference type="Rhea" id="RHEA-COMP:11964"/>
        <dbReference type="Rhea" id="RHEA-COMP:11965"/>
        <dbReference type="ChEBI" id="CHEBI:15377"/>
        <dbReference type="ChEBI" id="CHEBI:15378"/>
        <dbReference type="ChEBI" id="CHEBI:15379"/>
        <dbReference type="ChEBI" id="CHEBI:57618"/>
        <dbReference type="ChEBI" id="CHEBI:58210"/>
        <dbReference type="ChEBI" id="CHEBI:138029"/>
        <dbReference type="ChEBI" id="CHEBI:176901"/>
    </reaction>
    <physiologicalReaction direction="left-to-right" evidence="22">
        <dbReference type="Rhea" id="RHEA:68061"/>
    </physiologicalReaction>
</comment>
<dbReference type="InterPro" id="IPR017972">
    <property type="entry name" value="Cyt_P450_CS"/>
</dbReference>
<comment type="catalytic activity">
    <reaction evidence="18">
        <text>32-oxo-24,25-dihydrolanosterol + reduced [NADPH--hemoprotein reductase] + O2 = 4,4-dimethyl-8,14-cholestadien-3beta-ol + formate + oxidized [NADPH--hemoprotein reductase] + H2O + 2 H(+)</text>
        <dbReference type="Rhea" id="RHEA:75083"/>
        <dbReference type="Rhea" id="RHEA-COMP:11964"/>
        <dbReference type="Rhea" id="RHEA-COMP:11965"/>
        <dbReference type="ChEBI" id="CHEBI:15377"/>
        <dbReference type="ChEBI" id="CHEBI:15378"/>
        <dbReference type="ChEBI" id="CHEBI:15379"/>
        <dbReference type="ChEBI" id="CHEBI:15740"/>
        <dbReference type="ChEBI" id="CHEBI:57618"/>
        <dbReference type="ChEBI" id="CHEBI:58210"/>
        <dbReference type="ChEBI" id="CHEBI:78904"/>
        <dbReference type="ChEBI" id="CHEBI:87060"/>
    </reaction>
    <physiologicalReaction direction="left-to-right" evidence="18">
        <dbReference type="Rhea" id="RHEA:75084"/>
    </physiologicalReaction>
</comment>
<evidence type="ECO:0000256" key="14">
    <source>
        <dbReference type="ARBA" id="ARBA00047587"/>
    </source>
</evidence>
<comment type="catalytic activity">
    <reaction evidence="14">
        <text>a 14alpha-hydroxymethyl steroid + reduced [NADPH--hemoprotein reductase] + O2 = a 14alpha-formyl steroid + oxidized [NADPH--hemoprotein reductase] + 2 H2O + H(+)</text>
        <dbReference type="Rhea" id="RHEA:68064"/>
        <dbReference type="Rhea" id="RHEA-COMP:11964"/>
        <dbReference type="Rhea" id="RHEA-COMP:11965"/>
        <dbReference type="ChEBI" id="CHEBI:15377"/>
        <dbReference type="ChEBI" id="CHEBI:15378"/>
        <dbReference type="ChEBI" id="CHEBI:15379"/>
        <dbReference type="ChEBI" id="CHEBI:57618"/>
        <dbReference type="ChEBI" id="CHEBI:58210"/>
        <dbReference type="ChEBI" id="CHEBI:176901"/>
        <dbReference type="ChEBI" id="CHEBI:176902"/>
    </reaction>
    <physiologicalReaction direction="left-to-right" evidence="14">
        <dbReference type="Rhea" id="RHEA:68065"/>
    </physiologicalReaction>
</comment>
<evidence type="ECO:0000256" key="10">
    <source>
        <dbReference type="ARBA" id="ARBA00037887"/>
    </source>
</evidence>
<dbReference type="GO" id="GO:0008202">
    <property type="term" value="P:steroid metabolic process"/>
    <property type="evidence" value="ECO:0007669"/>
    <property type="project" value="UniProtKB-KW"/>
</dbReference>
<keyword evidence="7 25" id="KW-0408">Iron</keyword>
<comment type="catalytic activity">
    <reaction evidence="20">
        <text>32-hydroxy-24,25-dihydrolanosterol + reduced [NADPH--hemoprotein reductase] + O2 = 32-oxo-24,25-dihydrolanosterol + oxidized [NADPH--hemoprotein reductase] + 2 H2O + H(+)</text>
        <dbReference type="Rhea" id="RHEA:75087"/>
        <dbReference type="Rhea" id="RHEA-COMP:11964"/>
        <dbReference type="Rhea" id="RHEA-COMP:11965"/>
        <dbReference type="ChEBI" id="CHEBI:15377"/>
        <dbReference type="ChEBI" id="CHEBI:15378"/>
        <dbReference type="ChEBI" id="CHEBI:15379"/>
        <dbReference type="ChEBI" id="CHEBI:57618"/>
        <dbReference type="ChEBI" id="CHEBI:58210"/>
        <dbReference type="ChEBI" id="CHEBI:87057"/>
        <dbReference type="ChEBI" id="CHEBI:87060"/>
    </reaction>
    <physiologicalReaction direction="left-to-right" evidence="20">
        <dbReference type="Rhea" id="RHEA:75088"/>
    </physiologicalReaction>
</comment>
<evidence type="ECO:0000256" key="7">
    <source>
        <dbReference type="ARBA" id="ARBA00023004"/>
    </source>
</evidence>
<keyword evidence="27" id="KW-0808">Transferase</keyword>
<dbReference type="OrthoDB" id="1055148at2759"/>
<evidence type="ECO:0000256" key="25">
    <source>
        <dbReference type="PIRSR" id="PIRSR602403-1"/>
    </source>
</evidence>
<evidence type="ECO:0000256" key="16">
    <source>
        <dbReference type="ARBA" id="ARBA00047702"/>
    </source>
</evidence>
<comment type="catalytic activity">
    <reaction evidence="24">
        <text>a 14alpha-formyl steroid + reduced [NADPH--hemoprotein reductase] + O2 = a Delta(14) steroid + formate + oxidized [NADPH--hemoprotein reductase] + H2O + 2 H(+)</text>
        <dbReference type="Rhea" id="RHEA:68068"/>
        <dbReference type="Rhea" id="RHEA-COMP:11964"/>
        <dbReference type="Rhea" id="RHEA-COMP:11965"/>
        <dbReference type="ChEBI" id="CHEBI:15377"/>
        <dbReference type="ChEBI" id="CHEBI:15378"/>
        <dbReference type="ChEBI" id="CHEBI:15379"/>
        <dbReference type="ChEBI" id="CHEBI:15740"/>
        <dbReference type="ChEBI" id="CHEBI:57618"/>
        <dbReference type="ChEBI" id="CHEBI:58210"/>
        <dbReference type="ChEBI" id="CHEBI:138031"/>
        <dbReference type="ChEBI" id="CHEBI:176902"/>
    </reaction>
    <physiologicalReaction direction="left-to-right" evidence="24">
        <dbReference type="Rhea" id="RHEA:68069"/>
    </physiologicalReaction>
</comment>
<comment type="subcellular location">
    <subcellularLocation>
        <location evidence="3">Endoplasmic reticulum membrane</location>
        <topology evidence="3">Peripheral membrane protein</topology>
    </subcellularLocation>
    <subcellularLocation>
        <location evidence="2">Microsome membrane</location>
        <topology evidence="2">Peripheral membrane protein</topology>
    </subcellularLocation>
</comment>
<keyword evidence="6 25" id="KW-0479">Metal-binding</keyword>
<evidence type="ECO:0000256" key="4">
    <source>
        <dbReference type="ARBA" id="ARBA00010617"/>
    </source>
</evidence>
<evidence type="ECO:0000256" key="24">
    <source>
        <dbReference type="ARBA" id="ARBA00049450"/>
    </source>
</evidence>
<evidence type="ECO:0000256" key="3">
    <source>
        <dbReference type="ARBA" id="ARBA00004406"/>
    </source>
</evidence>
<comment type="catalytic activity">
    <reaction evidence="21">
        <text>24,25-dihydrolanosterol + 3 reduced [NADPH--hemoprotein reductase] + 3 O2 = 4,4-dimethyl-8,14-cholestadien-3beta-ol + formate + 3 oxidized [NADPH--hemoprotein reductase] + 4 H2O + 4 H(+)</text>
        <dbReference type="Rhea" id="RHEA:45960"/>
        <dbReference type="Rhea" id="RHEA-COMP:11964"/>
        <dbReference type="Rhea" id="RHEA-COMP:11965"/>
        <dbReference type="ChEBI" id="CHEBI:15377"/>
        <dbReference type="ChEBI" id="CHEBI:15378"/>
        <dbReference type="ChEBI" id="CHEBI:15379"/>
        <dbReference type="ChEBI" id="CHEBI:15740"/>
        <dbReference type="ChEBI" id="CHEBI:28113"/>
        <dbReference type="ChEBI" id="CHEBI:57618"/>
        <dbReference type="ChEBI" id="CHEBI:58210"/>
        <dbReference type="ChEBI" id="CHEBI:78904"/>
    </reaction>
    <physiologicalReaction direction="left-to-right" evidence="21">
        <dbReference type="Rhea" id="RHEA:45961"/>
    </physiologicalReaction>
</comment>
<comment type="pathway">
    <text evidence="10">Steroid biosynthesis; zymosterol biosynthesis; zymosterol from lanosterol: step 1/6.</text>
</comment>
<evidence type="ECO:0000256" key="9">
    <source>
        <dbReference type="ARBA" id="ARBA00023221"/>
    </source>
</evidence>
<keyword evidence="27" id="KW-0489">Methyltransferase</keyword>
<evidence type="ECO:0000313" key="27">
    <source>
        <dbReference type="EMBL" id="OXA61561.1"/>
    </source>
</evidence>
<dbReference type="PANTHER" id="PTHR24304">
    <property type="entry name" value="CYTOCHROME P450 FAMILY 7"/>
    <property type="match status" value="1"/>
</dbReference>
<dbReference type="InterPro" id="IPR050529">
    <property type="entry name" value="CYP450_sterol_14alpha_dmase"/>
</dbReference>
<dbReference type="GO" id="GO:0005506">
    <property type="term" value="F:iron ion binding"/>
    <property type="evidence" value="ECO:0007669"/>
    <property type="project" value="InterPro"/>
</dbReference>
<comment type="similarity">
    <text evidence="4 26">Belongs to the cytochrome P450 family.</text>
</comment>
<evidence type="ECO:0000256" key="19">
    <source>
        <dbReference type="ARBA" id="ARBA00048479"/>
    </source>
</evidence>
<comment type="catalytic activity">
    <reaction evidence="15">
        <text>lanosterol + 3 reduced [NADPH--hemoprotein reductase] + 3 O2 = 4,4-dimethyl-5alpha-cholesta-8,14,24-trien-3beta-ol + formate + 3 oxidized [NADPH--hemoprotein reductase] + 4 H2O + 4 H(+)</text>
        <dbReference type="Rhea" id="RHEA:25286"/>
        <dbReference type="Rhea" id="RHEA-COMP:11964"/>
        <dbReference type="Rhea" id="RHEA-COMP:11965"/>
        <dbReference type="ChEBI" id="CHEBI:15377"/>
        <dbReference type="ChEBI" id="CHEBI:15378"/>
        <dbReference type="ChEBI" id="CHEBI:15379"/>
        <dbReference type="ChEBI" id="CHEBI:15740"/>
        <dbReference type="ChEBI" id="CHEBI:16521"/>
        <dbReference type="ChEBI" id="CHEBI:17813"/>
        <dbReference type="ChEBI" id="CHEBI:57618"/>
        <dbReference type="ChEBI" id="CHEBI:58210"/>
        <dbReference type="EC" id="1.14.14.154"/>
    </reaction>
    <physiologicalReaction direction="left-to-right" evidence="15">
        <dbReference type="Rhea" id="RHEA:25287"/>
    </physiologicalReaction>
</comment>
<comment type="caution">
    <text evidence="27">The sequence shown here is derived from an EMBL/GenBank/DDBJ whole genome shotgun (WGS) entry which is preliminary data.</text>
</comment>
<keyword evidence="9" id="KW-0753">Steroid metabolism</keyword>
<evidence type="ECO:0000256" key="21">
    <source>
        <dbReference type="ARBA" id="ARBA00048839"/>
    </source>
</evidence>
<dbReference type="GO" id="GO:0008168">
    <property type="term" value="F:methyltransferase activity"/>
    <property type="evidence" value="ECO:0007669"/>
    <property type="project" value="UniProtKB-KW"/>
</dbReference>
<keyword evidence="28" id="KW-1185">Reference proteome</keyword>
<comment type="catalytic activity">
    <reaction evidence="17">
        <text>24,25-dihydrolanosterol + reduced [NADPH--hemoprotein reductase] + O2 = 32-hydroxy-24,25-dihydrolanosterol + oxidized [NADPH--hemoprotein reductase] + H2O + H(+)</text>
        <dbReference type="Rhea" id="RHEA:75079"/>
        <dbReference type="Rhea" id="RHEA-COMP:11964"/>
        <dbReference type="Rhea" id="RHEA-COMP:11965"/>
        <dbReference type="ChEBI" id="CHEBI:15377"/>
        <dbReference type="ChEBI" id="CHEBI:15378"/>
        <dbReference type="ChEBI" id="CHEBI:15379"/>
        <dbReference type="ChEBI" id="CHEBI:28113"/>
        <dbReference type="ChEBI" id="CHEBI:57618"/>
        <dbReference type="ChEBI" id="CHEBI:58210"/>
        <dbReference type="ChEBI" id="CHEBI:87057"/>
    </reaction>
    <physiologicalReaction direction="left-to-right" evidence="17">
        <dbReference type="Rhea" id="RHEA:75080"/>
    </physiologicalReaction>
</comment>
<dbReference type="GO" id="GO:0005789">
    <property type="term" value="C:endoplasmic reticulum membrane"/>
    <property type="evidence" value="ECO:0007669"/>
    <property type="project" value="UniProtKB-SubCell"/>
</dbReference>
<evidence type="ECO:0000256" key="8">
    <source>
        <dbReference type="ARBA" id="ARBA00023033"/>
    </source>
</evidence>
<dbReference type="Gene3D" id="1.10.630.10">
    <property type="entry name" value="Cytochrome P450"/>
    <property type="match status" value="1"/>
</dbReference>
<comment type="catalytic activity">
    <reaction evidence="19">
        <text>32-oxolanosterol + reduced [NADPH--hemoprotein reductase] + O2 = 4,4-dimethyl-5alpha-cholesta-8,14,24-trien-3beta-ol + formate + oxidized [NADPH--hemoprotein reductase] + H2O + 2 H(+)</text>
        <dbReference type="Rhea" id="RHEA:75111"/>
        <dbReference type="Rhea" id="RHEA-COMP:11964"/>
        <dbReference type="Rhea" id="RHEA-COMP:11965"/>
        <dbReference type="ChEBI" id="CHEBI:15377"/>
        <dbReference type="ChEBI" id="CHEBI:15378"/>
        <dbReference type="ChEBI" id="CHEBI:15379"/>
        <dbReference type="ChEBI" id="CHEBI:15740"/>
        <dbReference type="ChEBI" id="CHEBI:17813"/>
        <dbReference type="ChEBI" id="CHEBI:57618"/>
        <dbReference type="ChEBI" id="CHEBI:58210"/>
        <dbReference type="ChEBI" id="CHEBI:166681"/>
    </reaction>
    <physiologicalReaction direction="left-to-right" evidence="19">
        <dbReference type="Rhea" id="RHEA:75112"/>
    </physiologicalReaction>
</comment>
<evidence type="ECO:0000256" key="6">
    <source>
        <dbReference type="ARBA" id="ARBA00022723"/>
    </source>
</evidence>
<gene>
    <name evidence="27" type="ORF">Fcan01_00915</name>
</gene>
<evidence type="ECO:0000256" key="18">
    <source>
        <dbReference type="ARBA" id="ARBA00048245"/>
    </source>
</evidence>
<organism evidence="27 28">
    <name type="scientific">Folsomia candida</name>
    <name type="common">Springtail</name>
    <dbReference type="NCBI Taxonomy" id="158441"/>
    <lineage>
        <taxon>Eukaryota</taxon>
        <taxon>Metazoa</taxon>
        <taxon>Ecdysozoa</taxon>
        <taxon>Arthropoda</taxon>
        <taxon>Hexapoda</taxon>
        <taxon>Collembola</taxon>
        <taxon>Entomobryomorpha</taxon>
        <taxon>Isotomoidea</taxon>
        <taxon>Isotomidae</taxon>
        <taxon>Proisotominae</taxon>
        <taxon>Folsomia</taxon>
    </lineage>
</organism>
<name>A0A226EXK5_FOLCA</name>
<evidence type="ECO:0000256" key="20">
    <source>
        <dbReference type="ARBA" id="ARBA00048736"/>
    </source>
</evidence>
<dbReference type="EC" id="1.14.14.154" evidence="11"/>
<evidence type="ECO:0000256" key="23">
    <source>
        <dbReference type="ARBA" id="ARBA00049163"/>
    </source>
</evidence>
<dbReference type="InterPro" id="IPR036396">
    <property type="entry name" value="Cyt_P450_sf"/>
</dbReference>
<evidence type="ECO:0000256" key="12">
    <source>
        <dbReference type="ARBA" id="ARBA00041158"/>
    </source>
</evidence>
<evidence type="ECO:0000256" key="1">
    <source>
        <dbReference type="ARBA" id="ARBA00003690"/>
    </source>
</evidence>
<dbReference type="STRING" id="158441.A0A226EXK5"/>
<keyword evidence="8 26" id="KW-0503">Monooxygenase</keyword>
<dbReference type="Pfam" id="PF00067">
    <property type="entry name" value="p450"/>
    <property type="match status" value="1"/>
</dbReference>
<evidence type="ECO:0000256" key="5">
    <source>
        <dbReference type="ARBA" id="ARBA00022617"/>
    </source>
</evidence>
<dbReference type="Proteomes" id="UP000198287">
    <property type="component" value="Unassembled WGS sequence"/>
</dbReference>
<comment type="catalytic activity">
    <reaction evidence="23">
        <text>lanosterol + reduced [NADPH--hemoprotein reductase] + O2 = 32-hydroxylanosterol + oxidized [NADPH--hemoprotein reductase] + H2O + H(+)</text>
        <dbReference type="Rhea" id="RHEA:75103"/>
        <dbReference type="Rhea" id="RHEA-COMP:11964"/>
        <dbReference type="Rhea" id="RHEA-COMP:11965"/>
        <dbReference type="ChEBI" id="CHEBI:15377"/>
        <dbReference type="ChEBI" id="CHEBI:15378"/>
        <dbReference type="ChEBI" id="CHEBI:15379"/>
        <dbReference type="ChEBI" id="CHEBI:16521"/>
        <dbReference type="ChEBI" id="CHEBI:57618"/>
        <dbReference type="ChEBI" id="CHEBI:58210"/>
        <dbReference type="ChEBI" id="CHEBI:166806"/>
    </reaction>
    <physiologicalReaction direction="left-to-right" evidence="23">
        <dbReference type="Rhea" id="RHEA:75104"/>
    </physiologicalReaction>
</comment>
<evidence type="ECO:0000256" key="17">
    <source>
        <dbReference type="ARBA" id="ARBA00047983"/>
    </source>
</evidence>
<dbReference type="PROSITE" id="PS00086">
    <property type="entry name" value="CYTOCHROME_P450"/>
    <property type="match status" value="1"/>
</dbReference>
<evidence type="ECO:0000256" key="2">
    <source>
        <dbReference type="ARBA" id="ARBA00004174"/>
    </source>
</evidence>
<comment type="function">
    <text evidence="1">May be involved in the metabolism of insect hormones and in the breakdown of synthetic insecticides.</text>
</comment>
<comment type="catalytic activity">
    <reaction evidence="13">
        <text>32-hydroxylanosterol + reduced [NADPH--hemoprotein reductase] + O2 = 32-oxolanosterol + oxidized [NADPH--hemoprotein reductase] + 2 H2O + H(+)</text>
        <dbReference type="Rhea" id="RHEA:75107"/>
        <dbReference type="Rhea" id="RHEA-COMP:11964"/>
        <dbReference type="Rhea" id="RHEA-COMP:11965"/>
        <dbReference type="ChEBI" id="CHEBI:15377"/>
        <dbReference type="ChEBI" id="CHEBI:15378"/>
        <dbReference type="ChEBI" id="CHEBI:15379"/>
        <dbReference type="ChEBI" id="CHEBI:57618"/>
        <dbReference type="ChEBI" id="CHEBI:58210"/>
        <dbReference type="ChEBI" id="CHEBI:166681"/>
        <dbReference type="ChEBI" id="CHEBI:166806"/>
    </reaction>
    <physiologicalReaction direction="left-to-right" evidence="13">
        <dbReference type="Rhea" id="RHEA:75108"/>
    </physiologicalReaction>
</comment>
<dbReference type="EMBL" id="LNIX01000001">
    <property type="protein sequence ID" value="OXA61561.1"/>
    <property type="molecule type" value="Genomic_DNA"/>
</dbReference>
<dbReference type="SUPFAM" id="SSF48264">
    <property type="entry name" value="Cytochrome P450"/>
    <property type="match status" value="1"/>
</dbReference>
<dbReference type="PRINTS" id="PR00465">
    <property type="entry name" value="EP450IV"/>
</dbReference>
<dbReference type="GO" id="GO:0020037">
    <property type="term" value="F:heme binding"/>
    <property type="evidence" value="ECO:0007669"/>
    <property type="project" value="InterPro"/>
</dbReference>
<dbReference type="InterPro" id="IPR001128">
    <property type="entry name" value="Cyt_P450"/>
</dbReference>
<dbReference type="GO" id="GO:0032259">
    <property type="term" value="P:methylation"/>
    <property type="evidence" value="ECO:0007669"/>
    <property type="project" value="UniProtKB-KW"/>
</dbReference>
<keyword evidence="26" id="KW-0560">Oxidoreductase</keyword>
<protein>
    <recommendedName>
        <fullName evidence="12">Lanosterol 14-alpha demethylase</fullName>
        <ecNumber evidence="11">1.14.14.154</ecNumber>
    </recommendedName>
</protein>
<keyword evidence="9" id="KW-0443">Lipid metabolism</keyword>